<feature type="transmembrane region" description="Helical" evidence="8">
    <location>
        <begin position="157"/>
        <end position="177"/>
    </location>
</feature>
<sequence length="253" mass="27795">MPIMATILYRDTFNFFRNKFADIILLALLTALISVMLGCYALAPAPISDQLISLDNKAEFEILSKISLKQIIEHMSIDQQIILLKTSAAGTFAGLVGNALLTGGLLTMIRFLSNKRSISVLGAIVLSVRLLPRLLLLIFITTLLVQLGLLLVVVPGFLLSIAFSLSPVIATIDNIGVMRSIRASTEIAFANIRLISPAVLFWMLAKTAVLLLVTPFMICHPILTAVLLNLLSNLISSLLLIYLYRLYMQLRVV</sequence>
<feature type="transmembrane region" description="Helical" evidence="8">
    <location>
        <begin position="20"/>
        <end position="43"/>
    </location>
</feature>
<dbReference type="Proteomes" id="UP000234253">
    <property type="component" value="Unassembled WGS sequence"/>
</dbReference>
<keyword evidence="6 8" id="KW-1133">Transmembrane helix</keyword>
<protein>
    <recommendedName>
        <fullName evidence="3">UPF0259 membrane protein YciC</fullName>
    </recommendedName>
</protein>
<proteinExistence type="inferred from homology"/>
<dbReference type="InterPro" id="IPR009627">
    <property type="entry name" value="UPF0259"/>
</dbReference>
<dbReference type="HAMAP" id="MF_01067">
    <property type="entry name" value="UPF0259"/>
    <property type="match status" value="1"/>
</dbReference>
<feature type="transmembrane region" description="Helical" evidence="8">
    <location>
        <begin position="224"/>
        <end position="244"/>
    </location>
</feature>
<evidence type="ECO:0000256" key="2">
    <source>
        <dbReference type="ARBA" id="ARBA00005633"/>
    </source>
</evidence>
<evidence type="ECO:0000313" key="9">
    <source>
        <dbReference type="EMBL" id="PLK58823.1"/>
    </source>
</evidence>
<dbReference type="NCBIfam" id="NF002774">
    <property type="entry name" value="PRK02868.1"/>
    <property type="match status" value="1"/>
</dbReference>
<accession>A0A2N4XX65</accession>
<evidence type="ECO:0000256" key="6">
    <source>
        <dbReference type="ARBA" id="ARBA00022989"/>
    </source>
</evidence>
<dbReference type="RefSeq" id="WP_101626832.1">
    <property type="nucleotide sequence ID" value="NZ_NJPO01000071.1"/>
</dbReference>
<reference evidence="9 10" key="1">
    <citation type="submission" date="2017-06" db="EMBL/GenBank/DDBJ databases">
        <title>Metabolic interaction between xylem feeders and their symbionts.</title>
        <authorList>
            <person name="Chouaia B."/>
        </authorList>
    </citation>
    <scope>NUCLEOTIDE SEQUENCE [LARGE SCALE GENOMIC DNA]</scope>
    <source>
        <strain evidence="9 10">Gra</strain>
    </source>
</reference>
<keyword evidence="7 8" id="KW-0472">Membrane</keyword>
<dbReference type="Pfam" id="PF06790">
    <property type="entry name" value="UPF0259"/>
    <property type="match status" value="1"/>
</dbReference>
<comment type="similarity">
    <text evidence="2">Belongs to the UPF0259 family.</text>
</comment>
<feature type="transmembrane region" description="Helical" evidence="8">
    <location>
        <begin position="92"/>
        <end position="113"/>
    </location>
</feature>
<evidence type="ECO:0000256" key="3">
    <source>
        <dbReference type="ARBA" id="ARBA00017085"/>
    </source>
</evidence>
<evidence type="ECO:0000256" key="5">
    <source>
        <dbReference type="ARBA" id="ARBA00022692"/>
    </source>
</evidence>
<dbReference type="GO" id="GO:0005886">
    <property type="term" value="C:plasma membrane"/>
    <property type="evidence" value="ECO:0007669"/>
    <property type="project" value="UniProtKB-SubCell"/>
</dbReference>
<name>A0A2N4XX65_9GAMM</name>
<comment type="caution">
    <text evidence="9">The sequence shown here is derived from an EMBL/GenBank/DDBJ whole genome shotgun (WGS) entry which is preliminary data.</text>
</comment>
<gene>
    <name evidence="9" type="ORF">CEX73_01440</name>
</gene>
<dbReference type="OrthoDB" id="6454524at2"/>
<dbReference type="AlphaFoldDB" id="A0A2N4XX65"/>
<keyword evidence="5 8" id="KW-0812">Transmembrane</keyword>
<organism evidence="9 10">
    <name type="scientific">Candidatus Palibaumannia cicadellinicola</name>
    <dbReference type="NCBI Taxonomy" id="186490"/>
    <lineage>
        <taxon>Bacteria</taxon>
        <taxon>Pseudomonadati</taxon>
        <taxon>Pseudomonadota</taxon>
        <taxon>Gammaproteobacteria</taxon>
        <taxon>Candidatus Palibaumannia</taxon>
    </lineage>
</organism>
<evidence type="ECO:0000256" key="8">
    <source>
        <dbReference type="SAM" id="Phobius"/>
    </source>
</evidence>
<evidence type="ECO:0000256" key="7">
    <source>
        <dbReference type="ARBA" id="ARBA00023136"/>
    </source>
</evidence>
<evidence type="ECO:0000313" key="10">
    <source>
        <dbReference type="Proteomes" id="UP000234253"/>
    </source>
</evidence>
<dbReference type="EMBL" id="NJPO01000071">
    <property type="protein sequence ID" value="PLK58823.1"/>
    <property type="molecule type" value="Genomic_DNA"/>
</dbReference>
<feature type="transmembrane region" description="Helical" evidence="8">
    <location>
        <begin position="198"/>
        <end position="218"/>
    </location>
</feature>
<evidence type="ECO:0000256" key="4">
    <source>
        <dbReference type="ARBA" id="ARBA00022475"/>
    </source>
</evidence>
<keyword evidence="4" id="KW-1003">Cell membrane</keyword>
<comment type="subcellular location">
    <subcellularLocation>
        <location evidence="1">Cell inner membrane</location>
        <topology evidence="1">Multi-pass membrane protein</topology>
    </subcellularLocation>
</comment>
<evidence type="ECO:0000256" key="1">
    <source>
        <dbReference type="ARBA" id="ARBA00004429"/>
    </source>
</evidence>